<protein>
    <submittedName>
        <fullName evidence="2">Uncharacterized protein</fullName>
    </submittedName>
</protein>
<organism evidence="2 3">
    <name type="scientific">Streptomyces xiangluensis</name>
    <dbReference type="NCBI Taxonomy" id="2665720"/>
    <lineage>
        <taxon>Bacteria</taxon>
        <taxon>Bacillati</taxon>
        <taxon>Actinomycetota</taxon>
        <taxon>Actinomycetes</taxon>
        <taxon>Kitasatosporales</taxon>
        <taxon>Streptomycetaceae</taxon>
        <taxon>Streptomyces</taxon>
    </lineage>
</organism>
<gene>
    <name evidence="2" type="ORF">ACFPH6_13585</name>
</gene>
<reference evidence="3" key="1">
    <citation type="journal article" date="2019" name="Int. J. Syst. Evol. Microbiol.">
        <title>The Global Catalogue of Microorganisms (GCM) 10K type strain sequencing project: providing services to taxonomists for standard genome sequencing and annotation.</title>
        <authorList>
            <consortium name="The Broad Institute Genomics Platform"/>
            <consortium name="The Broad Institute Genome Sequencing Center for Infectious Disease"/>
            <person name="Wu L."/>
            <person name="Ma J."/>
        </authorList>
    </citation>
    <scope>NUCLEOTIDE SEQUENCE [LARGE SCALE GENOMIC DNA]</scope>
    <source>
        <strain evidence="3">DT43</strain>
    </source>
</reference>
<name>A0ABV8YN56_9ACTN</name>
<feature type="region of interest" description="Disordered" evidence="1">
    <location>
        <begin position="30"/>
        <end position="50"/>
    </location>
</feature>
<evidence type="ECO:0000313" key="2">
    <source>
        <dbReference type="EMBL" id="MFC4465550.1"/>
    </source>
</evidence>
<evidence type="ECO:0000256" key="1">
    <source>
        <dbReference type="SAM" id="MobiDB-lite"/>
    </source>
</evidence>
<accession>A0ABV8YN56</accession>
<evidence type="ECO:0000313" key="3">
    <source>
        <dbReference type="Proteomes" id="UP001596012"/>
    </source>
</evidence>
<proteinExistence type="predicted"/>
<keyword evidence="3" id="KW-1185">Reference proteome</keyword>
<dbReference type="EMBL" id="JBHSFG010000020">
    <property type="protein sequence ID" value="MFC4465550.1"/>
    <property type="molecule type" value="Genomic_DNA"/>
</dbReference>
<feature type="compositionally biased region" description="Polar residues" evidence="1">
    <location>
        <begin position="40"/>
        <end position="50"/>
    </location>
</feature>
<sequence>MSSAHLLIIGDRAALSWVVTAQRMAFPAGRAREAGWVSSPGRSMSRGKQSVSAQLVLGTAGWSRPPRLCRTGGSGRAQ</sequence>
<comment type="caution">
    <text evidence="2">The sequence shown here is derived from an EMBL/GenBank/DDBJ whole genome shotgun (WGS) entry which is preliminary data.</text>
</comment>
<dbReference type="Proteomes" id="UP001596012">
    <property type="component" value="Unassembled WGS sequence"/>
</dbReference>
<dbReference type="RefSeq" id="WP_386341604.1">
    <property type="nucleotide sequence ID" value="NZ_JBHSFG010000020.1"/>
</dbReference>